<dbReference type="PANTHER" id="PTHR46244">
    <property type="entry name" value="PHOSPHOENOLPYRUVATE-PROTEIN PHOSPHOTRANSFERASE"/>
    <property type="match status" value="1"/>
</dbReference>
<dbReference type="AlphaFoldDB" id="N0DZY5"/>
<proteinExistence type="predicted"/>
<dbReference type="SUPFAM" id="SSF51621">
    <property type="entry name" value="Phosphoenolpyruvate/pyruvate domain"/>
    <property type="match status" value="1"/>
</dbReference>
<dbReference type="EMBL" id="CAIZ01000032">
    <property type="protein sequence ID" value="CCH68970.1"/>
    <property type="molecule type" value="Genomic_DNA"/>
</dbReference>
<dbReference type="eggNOG" id="COG1080">
    <property type="taxonomic scope" value="Bacteria"/>
</dbReference>
<dbReference type="Proteomes" id="UP000013167">
    <property type="component" value="Unassembled WGS sequence"/>
</dbReference>
<evidence type="ECO:0000259" key="1">
    <source>
        <dbReference type="Pfam" id="PF02896"/>
    </source>
</evidence>
<name>N0DZY5_9MICO</name>
<sequence>MGVCGEAGGDPLLALVLVGLGVQSLSMAPSKVPMVRFALSLHSLAECQGVAATALAARTAREAMQAVQGVVHDDLRALV</sequence>
<dbReference type="STRING" id="1193181.BN10_1270008"/>
<protein>
    <recommendedName>
        <fullName evidence="1">PEP-utilising enzyme C-terminal domain-containing protein</fullName>
    </recommendedName>
</protein>
<evidence type="ECO:0000313" key="3">
    <source>
        <dbReference type="Proteomes" id="UP000013167"/>
    </source>
</evidence>
<dbReference type="Pfam" id="PF02896">
    <property type="entry name" value="PEP-utilizers_C"/>
    <property type="match status" value="1"/>
</dbReference>
<dbReference type="Gene3D" id="3.20.20.60">
    <property type="entry name" value="Phosphoenolpyruvate-binding domains"/>
    <property type="match status" value="1"/>
</dbReference>
<keyword evidence="3" id="KW-1185">Reference proteome</keyword>
<evidence type="ECO:0000313" key="2">
    <source>
        <dbReference type="EMBL" id="CCH68970.1"/>
    </source>
</evidence>
<dbReference type="InterPro" id="IPR000121">
    <property type="entry name" value="PEP_util_C"/>
</dbReference>
<dbReference type="HOGENOM" id="CLU_2604855_0_0_11"/>
<gene>
    <name evidence="2" type="ORF">BN10_1270008</name>
</gene>
<comment type="caution">
    <text evidence="2">The sequence shown here is derived from an EMBL/GenBank/DDBJ whole genome shotgun (WGS) entry which is preliminary data.</text>
</comment>
<dbReference type="InterPro" id="IPR050499">
    <property type="entry name" value="PEP-utilizing_PTS_enzyme"/>
</dbReference>
<organism evidence="2 3">
    <name type="scientific">Phycicoccus elongatus Lp2</name>
    <dbReference type="NCBI Taxonomy" id="1193181"/>
    <lineage>
        <taxon>Bacteria</taxon>
        <taxon>Bacillati</taxon>
        <taxon>Actinomycetota</taxon>
        <taxon>Actinomycetes</taxon>
        <taxon>Micrococcales</taxon>
        <taxon>Intrasporangiaceae</taxon>
        <taxon>Phycicoccus</taxon>
    </lineage>
</organism>
<dbReference type="PANTHER" id="PTHR46244:SF3">
    <property type="entry name" value="PHOSPHOENOLPYRUVATE-PROTEIN PHOSPHOTRANSFERASE"/>
    <property type="match status" value="1"/>
</dbReference>
<dbReference type="InterPro" id="IPR040442">
    <property type="entry name" value="Pyrv_kinase-like_dom_sf"/>
</dbReference>
<dbReference type="InterPro" id="IPR015813">
    <property type="entry name" value="Pyrv/PenolPyrv_kinase-like_dom"/>
</dbReference>
<dbReference type="GO" id="GO:0016772">
    <property type="term" value="F:transferase activity, transferring phosphorus-containing groups"/>
    <property type="evidence" value="ECO:0007669"/>
    <property type="project" value="InterPro"/>
</dbReference>
<reference evidence="2 3" key="1">
    <citation type="journal article" date="2013" name="ISME J.">
        <title>A metabolic model for members of the genus Tetrasphaera involved in enhanced biological phosphorus removal.</title>
        <authorList>
            <person name="Kristiansen R."/>
            <person name="Nguyen H.T.T."/>
            <person name="Saunders A.M."/>
            <person name="Nielsen J.L."/>
            <person name="Wimmer R."/>
            <person name="Le V.Q."/>
            <person name="McIlroy S.J."/>
            <person name="Petrovski S."/>
            <person name="Seviour R.J."/>
            <person name="Calteau A."/>
            <person name="Nielsen K.L."/>
            <person name="Nielsen P.H."/>
        </authorList>
    </citation>
    <scope>NUCLEOTIDE SEQUENCE [LARGE SCALE GENOMIC DNA]</scope>
    <source>
        <strain evidence="2 3">Lp2</strain>
    </source>
</reference>
<accession>N0DZY5</accession>
<feature type="domain" description="PEP-utilising enzyme C-terminal" evidence="1">
    <location>
        <begin position="2"/>
        <end position="39"/>
    </location>
</feature>